<dbReference type="AlphaFoldDB" id="A0A1M5BJG1"/>
<evidence type="ECO:0000313" key="10">
    <source>
        <dbReference type="Proteomes" id="UP000184245"/>
    </source>
</evidence>
<dbReference type="Pfam" id="PF07687">
    <property type="entry name" value="M20_dimer"/>
    <property type="match status" value="1"/>
</dbReference>
<dbReference type="PANTHER" id="PTHR43808">
    <property type="entry name" value="ACETYLORNITHINE DEACETYLASE"/>
    <property type="match status" value="1"/>
</dbReference>
<keyword evidence="10" id="KW-1185">Reference proteome</keyword>
<dbReference type="CDD" id="cd08659">
    <property type="entry name" value="M20_ArgE_DapE-like"/>
    <property type="match status" value="1"/>
</dbReference>
<keyword evidence="6" id="KW-0862">Zinc</keyword>
<organism evidence="9 10">
    <name type="scientific">Lactonifactor longoviformis DSM 17459</name>
    <dbReference type="NCBI Taxonomy" id="1122155"/>
    <lineage>
        <taxon>Bacteria</taxon>
        <taxon>Bacillati</taxon>
        <taxon>Bacillota</taxon>
        <taxon>Clostridia</taxon>
        <taxon>Eubacteriales</taxon>
        <taxon>Clostridiaceae</taxon>
        <taxon>Lactonifactor</taxon>
    </lineage>
</organism>
<dbReference type="Gene3D" id="3.40.630.10">
    <property type="entry name" value="Zn peptidases"/>
    <property type="match status" value="1"/>
</dbReference>
<dbReference type="InterPro" id="IPR011650">
    <property type="entry name" value="Peptidase_M20_dimer"/>
</dbReference>
<evidence type="ECO:0000256" key="7">
    <source>
        <dbReference type="ARBA" id="ARBA00023285"/>
    </source>
</evidence>
<reference evidence="9 10" key="1">
    <citation type="submission" date="2016-11" db="EMBL/GenBank/DDBJ databases">
        <authorList>
            <person name="Jaros S."/>
            <person name="Januszkiewicz K."/>
            <person name="Wedrychowicz H."/>
        </authorList>
    </citation>
    <scope>NUCLEOTIDE SEQUENCE [LARGE SCALE GENOMIC DNA]</scope>
    <source>
        <strain evidence="9 10">DSM 17459</strain>
    </source>
</reference>
<comment type="similarity">
    <text evidence="3">Belongs to the peptidase M20A family.</text>
</comment>
<dbReference type="SUPFAM" id="SSF55031">
    <property type="entry name" value="Bacterial exopeptidase dimerisation domain"/>
    <property type="match status" value="1"/>
</dbReference>
<dbReference type="Proteomes" id="UP000184245">
    <property type="component" value="Unassembled WGS sequence"/>
</dbReference>
<evidence type="ECO:0000256" key="3">
    <source>
        <dbReference type="ARBA" id="ARBA00006247"/>
    </source>
</evidence>
<dbReference type="SUPFAM" id="SSF53187">
    <property type="entry name" value="Zn-dependent exopeptidases"/>
    <property type="match status" value="1"/>
</dbReference>
<dbReference type="InterPro" id="IPR002933">
    <property type="entry name" value="Peptidase_M20"/>
</dbReference>
<evidence type="ECO:0000256" key="4">
    <source>
        <dbReference type="ARBA" id="ARBA00022723"/>
    </source>
</evidence>
<dbReference type="InterPro" id="IPR036264">
    <property type="entry name" value="Bact_exopeptidase_dim_dom"/>
</dbReference>
<evidence type="ECO:0000256" key="5">
    <source>
        <dbReference type="ARBA" id="ARBA00022801"/>
    </source>
</evidence>
<keyword evidence="5" id="KW-0378">Hydrolase</keyword>
<dbReference type="Gene3D" id="3.30.70.360">
    <property type="match status" value="1"/>
</dbReference>
<dbReference type="GO" id="GO:0046872">
    <property type="term" value="F:metal ion binding"/>
    <property type="evidence" value="ECO:0007669"/>
    <property type="project" value="UniProtKB-KW"/>
</dbReference>
<dbReference type="STRING" id="1122155.SAMN02745158_03686"/>
<keyword evidence="4" id="KW-0479">Metal-binding</keyword>
<dbReference type="Pfam" id="PF01546">
    <property type="entry name" value="Peptidase_M20"/>
    <property type="match status" value="1"/>
</dbReference>
<proteinExistence type="inferred from homology"/>
<dbReference type="InterPro" id="IPR010182">
    <property type="entry name" value="ArgE/DapE"/>
</dbReference>
<feature type="domain" description="Peptidase M20 dimerisation" evidence="8">
    <location>
        <begin position="176"/>
        <end position="281"/>
    </location>
</feature>
<dbReference type="NCBIfam" id="TIGR01910">
    <property type="entry name" value="DapE-ArgE"/>
    <property type="match status" value="1"/>
</dbReference>
<comment type="cofactor">
    <cofactor evidence="2">
        <name>Zn(2+)</name>
        <dbReference type="ChEBI" id="CHEBI:29105"/>
    </cofactor>
</comment>
<dbReference type="RefSeq" id="WP_084068099.1">
    <property type="nucleotide sequence ID" value="NZ_FQVI01000027.1"/>
</dbReference>
<protein>
    <submittedName>
        <fullName evidence="9">Succinyl-diaminopimelate desuccinylase</fullName>
    </submittedName>
</protein>
<keyword evidence="7" id="KW-0170">Cobalt</keyword>
<dbReference type="InterPro" id="IPR050072">
    <property type="entry name" value="Peptidase_M20A"/>
</dbReference>
<evidence type="ECO:0000256" key="1">
    <source>
        <dbReference type="ARBA" id="ARBA00001941"/>
    </source>
</evidence>
<comment type="cofactor">
    <cofactor evidence="1">
        <name>Co(2+)</name>
        <dbReference type="ChEBI" id="CHEBI:48828"/>
    </cofactor>
</comment>
<evidence type="ECO:0000259" key="8">
    <source>
        <dbReference type="Pfam" id="PF07687"/>
    </source>
</evidence>
<sequence length="384" mass="42064">MKHKDRMNVAELTRELVKIDSTNPGEQEGKIGEYITWLLRDTGAEVTAMEVFPGRYNLRMRLPGQENTPQLVYICHMDTVVIGDGWTADPLGGELQNDRIYGRGACDMKGGMACAISAFKYIADKQAALRHPFALIFTVDEEENMKGAEAAVEAGWVDRESWVLDTEPTNGEIQAAHKGRLWLEIVAEGITAHASTPWKGADAVAAMAEVTASLRKQVSACPVHGYLGPSTVTFGQIQGGYRPYVVPDRCRMWVDMRLAPPIDRKAAVSMAEKAMERAEKEVPGVRVSYKVTGDRPYIEMEEQSVLLKTLREVCSEKTGASAKVTAFPGYTDTAVIAGMTGCPNCMSYGPGSLEMAHKPDEYVPCADLLRCEGVLKALAEKILL</sequence>
<gene>
    <name evidence="9" type="ORF">SAMN02745158_03686</name>
</gene>
<name>A0A1M5BJG1_9CLOT</name>
<dbReference type="EMBL" id="FQVI01000027">
    <property type="protein sequence ID" value="SHF42490.1"/>
    <property type="molecule type" value="Genomic_DNA"/>
</dbReference>
<evidence type="ECO:0000313" key="9">
    <source>
        <dbReference type="EMBL" id="SHF42490.1"/>
    </source>
</evidence>
<dbReference type="GO" id="GO:0016787">
    <property type="term" value="F:hydrolase activity"/>
    <property type="evidence" value="ECO:0007669"/>
    <property type="project" value="UniProtKB-KW"/>
</dbReference>
<dbReference type="PANTHER" id="PTHR43808:SF32">
    <property type="entry name" value="ARGE_DAPE-RELATED DEACYLASE"/>
    <property type="match status" value="1"/>
</dbReference>
<evidence type="ECO:0000256" key="6">
    <source>
        <dbReference type="ARBA" id="ARBA00022833"/>
    </source>
</evidence>
<accession>A0A1M5BJG1</accession>
<evidence type="ECO:0000256" key="2">
    <source>
        <dbReference type="ARBA" id="ARBA00001947"/>
    </source>
</evidence>